<keyword evidence="1" id="KW-0472">Membrane</keyword>
<reference evidence="3" key="1">
    <citation type="journal article" date="2018" name="Nat. Microbiol.">
        <title>Leveraging single-cell genomics to expand the fungal tree of life.</title>
        <authorList>
            <person name="Ahrendt S.R."/>
            <person name="Quandt C.A."/>
            <person name="Ciobanu D."/>
            <person name="Clum A."/>
            <person name="Salamov A."/>
            <person name="Andreopoulos B."/>
            <person name="Cheng J.F."/>
            <person name="Woyke T."/>
            <person name="Pelin A."/>
            <person name="Henrissat B."/>
            <person name="Reynolds N.K."/>
            <person name="Benny G.L."/>
            <person name="Smith M.E."/>
            <person name="James T.Y."/>
            <person name="Grigoriev I.V."/>
        </authorList>
    </citation>
    <scope>NUCLEOTIDE SEQUENCE [LARGE SCALE GENOMIC DNA]</scope>
    <source>
        <strain evidence="3">Benny S71-1</strain>
    </source>
</reference>
<organism evidence="2 3">
    <name type="scientific">Syncephalis pseudoplumigaleata</name>
    <dbReference type="NCBI Taxonomy" id="1712513"/>
    <lineage>
        <taxon>Eukaryota</taxon>
        <taxon>Fungi</taxon>
        <taxon>Fungi incertae sedis</taxon>
        <taxon>Zoopagomycota</taxon>
        <taxon>Zoopagomycotina</taxon>
        <taxon>Zoopagomycetes</taxon>
        <taxon>Zoopagales</taxon>
        <taxon>Piptocephalidaceae</taxon>
        <taxon>Syncephalis</taxon>
    </lineage>
</organism>
<proteinExistence type="predicted"/>
<sequence length="315" mass="34933">MVGTPVGILFDPDYAPVLCRCFFATSLLTGLLIIFCALLSVRVDGKSNWSWGVVFIPLWLLDAVLLFWLVPLAFRPSLTASGHSSGDKRSSKQARRARAARQRGIFVCIYLLLCFIFQLLIVLREDERITWSAAAIFFPYWILEAVNGLSNILSSIADIRTIPEVDPTTNAPMEGSKRRLLEAMVTVNAFWWWCIRVALAILVVLKIDGALSANWATVFTPAYLAGIRYILLFAVAGLRLRMKLEDPSGRGMAVVLVPVFIVLSMLFCCTCCCAPCLFCAQNLPADGLADEAINRLPVPVHRRIMYHPPGHTATV</sequence>
<keyword evidence="3" id="KW-1185">Reference proteome</keyword>
<accession>A0A4V1J285</accession>
<evidence type="ECO:0008006" key="4">
    <source>
        <dbReference type="Google" id="ProtNLM"/>
    </source>
</evidence>
<gene>
    <name evidence="2" type="ORF">SYNPS1DRAFT_12327</name>
</gene>
<dbReference type="InterPro" id="IPR019396">
    <property type="entry name" value="TM_Fragile-X-F-assoc"/>
</dbReference>
<evidence type="ECO:0000256" key="1">
    <source>
        <dbReference type="SAM" id="Phobius"/>
    </source>
</evidence>
<feature type="transmembrane region" description="Helical" evidence="1">
    <location>
        <begin position="21"/>
        <end position="43"/>
    </location>
</feature>
<feature type="transmembrane region" description="Helical" evidence="1">
    <location>
        <begin position="217"/>
        <end position="238"/>
    </location>
</feature>
<dbReference type="EMBL" id="KZ989169">
    <property type="protein sequence ID" value="RKP27679.1"/>
    <property type="molecule type" value="Genomic_DNA"/>
</dbReference>
<name>A0A4V1J285_9FUNG</name>
<dbReference type="Pfam" id="PF10269">
    <property type="entry name" value="Tmemb_185A"/>
    <property type="match status" value="2"/>
</dbReference>
<feature type="transmembrane region" description="Helical" evidence="1">
    <location>
        <begin position="104"/>
        <end position="123"/>
    </location>
</feature>
<evidence type="ECO:0000313" key="2">
    <source>
        <dbReference type="EMBL" id="RKP27679.1"/>
    </source>
</evidence>
<dbReference type="PANTHER" id="PTHR13568:SF9">
    <property type="entry name" value="TRANSMEMBRANE PROTEIN 203"/>
    <property type="match status" value="1"/>
</dbReference>
<protein>
    <recommendedName>
        <fullName evidence="4">Transmembrane protein</fullName>
    </recommendedName>
</protein>
<feature type="transmembrane region" description="Helical" evidence="1">
    <location>
        <begin position="49"/>
        <end position="74"/>
    </location>
</feature>
<feature type="transmembrane region" description="Helical" evidence="1">
    <location>
        <begin position="129"/>
        <end position="150"/>
    </location>
</feature>
<dbReference type="Proteomes" id="UP000278143">
    <property type="component" value="Unassembled WGS sequence"/>
</dbReference>
<feature type="transmembrane region" description="Helical" evidence="1">
    <location>
        <begin position="183"/>
        <end position="205"/>
    </location>
</feature>
<dbReference type="AlphaFoldDB" id="A0A4V1J285"/>
<dbReference type="OrthoDB" id="10250354at2759"/>
<keyword evidence="1" id="KW-0812">Transmembrane</keyword>
<dbReference type="PANTHER" id="PTHR13568">
    <property type="entry name" value="FAM11A, B PROTEIN"/>
    <property type="match status" value="1"/>
</dbReference>
<feature type="transmembrane region" description="Helical" evidence="1">
    <location>
        <begin position="250"/>
        <end position="267"/>
    </location>
</feature>
<keyword evidence="1" id="KW-1133">Transmembrane helix</keyword>
<evidence type="ECO:0000313" key="3">
    <source>
        <dbReference type="Proteomes" id="UP000278143"/>
    </source>
</evidence>